<keyword evidence="5" id="KW-1185">Reference proteome</keyword>
<dbReference type="EMBL" id="BAABJM010000006">
    <property type="protein sequence ID" value="GAA5064494.1"/>
    <property type="molecule type" value="Genomic_DNA"/>
</dbReference>
<dbReference type="Proteomes" id="UP001500603">
    <property type="component" value="Unassembled WGS sequence"/>
</dbReference>
<dbReference type="RefSeq" id="WP_345498416.1">
    <property type="nucleotide sequence ID" value="NZ_BAABJM010000006.1"/>
</dbReference>
<organism evidence="4 5">
    <name type="scientific">Nocardia callitridis</name>
    <dbReference type="NCBI Taxonomy" id="648753"/>
    <lineage>
        <taxon>Bacteria</taxon>
        <taxon>Bacillati</taxon>
        <taxon>Actinomycetota</taxon>
        <taxon>Actinomycetes</taxon>
        <taxon>Mycobacteriales</taxon>
        <taxon>Nocardiaceae</taxon>
        <taxon>Nocardia</taxon>
    </lineage>
</organism>
<dbReference type="Gene3D" id="3.40.50.1820">
    <property type="entry name" value="alpha/beta hydrolase"/>
    <property type="match status" value="1"/>
</dbReference>
<evidence type="ECO:0000256" key="2">
    <source>
        <dbReference type="SAM" id="SignalP"/>
    </source>
</evidence>
<dbReference type="SUPFAM" id="SSF53474">
    <property type="entry name" value="alpha/beta-Hydrolases"/>
    <property type="match status" value="1"/>
</dbReference>
<evidence type="ECO:0000313" key="4">
    <source>
        <dbReference type="EMBL" id="GAA5064494.1"/>
    </source>
</evidence>
<evidence type="ECO:0000313" key="5">
    <source>
        <dbReference type="Proteomes" id="UP001500603"/>
    </source>
</evidence>
<dbReference type="Pfam" id="PF00135">
    <property type="entry name" value="COesterase"/>
    <property type="match status" value="1"/>
</dbReference>
<feature type="domain" description="Carboxylesterase type B" evidence="3">
    <location>
        <begin position="35"/>
        <end position="528"/>
    </location>
</feature>
<accession>A0ABP9KVB3</accession>
<comment type="caution">
    <text evidence="4">The sequence shown here is derived from an EMBL/GenBank/DDBJ whole genome shotgun (WGS) entry which is preliminary data.</text>
</comment>
<keyword evidence="2" id="KW-0732">Signal</keyword>
<feature type="region of interest" description="Disordered" evidence="1">
    <location>
        <begin position="77"/>
        <end position="98"/>
    </location>
</feature>
<protein>
    <submittedName>
        <fullName evidence="4">Carboxylesterase family protein</fullName>
    </submittedName>
</protein>
<name>A0ABP9KVB3_9NOCA</name>
<feature type="signal peptide" evidence="2">
    <location>
        <begin position="1"/>
        <end position="20"/>
    </location>
</feature>
<dbReference type="InterPro" id="IPR029058">
    <property type="entry name" value="AB_hydrolase_fold"/>
</dbReference>
<feature type="chain" id="PRO_5045196345" evidence="2">
    <location>
        <begin position="21"/>
        <end position="533"/>
    </location>
</feature>
<reference evidence="5" key="1">
    <citation type="journal article" date="2019" name="Int. J. Syst. Evol. Microbiol.">
        <title>The Global Catalogue of Microorganisms (GCM) 10K type strain sequencing project: providing services to taxonomists for standard genome sequencing and annotation.</title>
        <authorList>
            <consortium name="The Broad Institute Genomics Platform"/>
            <consortium name="The Broad Institute Genome Sequencing Center for Infectious Disease"/>
            <person name="Wu L."/>
            <person name="Ma J."/>
        </authorList>
    </citation>
    <scope>NUCLEOTIDE SEQUENCE [LARGE SCALE GENOMIC DNA]</scope>
    <source>
        <strain evidence="5">JCM 18298</strain>
    </source>
</reference>
<evidence type="ECO:0000259" key="3">
    <source>
        <dbReference type="Pfam" id="PF00135"/>
    </source>
</evidence>
<dbReference type="InterPro" id="IPR050309">
    <property type="entry name" value="Type-B_Carboxylest/Lipase"/>
</dbReference>
<gene>
    <name evidence="4" type="ORF">GCM10023318_50550</name>
</gene>
<sequence>MKRKWRVPLALMATAAIVGAAGCEATAAPEGTDDPAVVRTEGGLLRGSVREGLREFQAVPYAAPPVGALRWQNPRPAAPWQGERDATRPPPACAQGPGVALRGPAAEDCLYLNVTAPAGGADRKPVVLWIHGGAFQTGTGASMDAEPMARRGDVVVVTINYRLGMFGFFGLPGLPGSGTFGLSDQQSAMAWVRRNIAAFHGDSSNVTIAGQSSGAMSNCAHLTSPTAAGLFDKVVMQSGSCAVSWLTNFGERHKPEGRVFLPLDEVAETGRRTATDLGCVGAESTIVDCLRGLPVDKLRPVLNTFSDPAFGTPVLPSDPSAALHAGRFAPVPVLSGNTRDEATFETVYYDYPDPITEQDYDAVLSETFGARRAAVETEYPRSAYGSAALAFAAIVTDRKWACPQEHTARDLAARTTVYEYEFADPNPPSILPPPLGMPLRAYHSSDVLSLFDLVGVSATFTPEQQRLSDLMIDYWTGFARTGDPNGPDRPKWPAFRADANPPHTQALAPGRDGVARVNLAETHHCAFWSGAGQ</sequence>
<evidence type="ECO:0000256" key="1">
    <source>
        <dbReference type="SAM" id="MobiDB-lite"/>
    </source>
</evidence>
<dbReference type="PANTHER" id="PTHR11559">
    <property type="entry name" value="CARBOXYLESTERASE"/>
    <property type="match status" value="1"/>
</dbReference>
<dbReference type="InterPro" id="IPR002018">
    <property type="entry name" value="CarbesteraseB"/>
</dbReference>
<proteinExistence type="predicted"/>
<dbReference type="PROSITE" id="PS51257">
    <property type="entry name" value="PROKAR_LIPOPROTEIN"/>
    <property type="match status" value="1"/>
</dbReference>